<dbReference type="Proteomes" id="UP000737018">
    <property type="component" value="Unassembled WGS sequence"/>
</dbReference>
<name>A0A8J4S0C5_9ROSI</name>
<gene>
    <name evidence="1" type="ORF">CMV_003431</name>
</gene>
<organism evidence="1 2">
    <name type="scientific">Castanea mollissima</name>
    <name type="common">Chinese chestnut</name>
    <dbReference type="NCBI Taxonomy" id="60419"/>
    <lineage>
        <taxon>Eukaryota</taxon>
        <taxon>Viridiplantae</taxon>
        <taxon>Streptophyta</taxon>
        <taxon>Embryophyta</taxon>
        <taxon>Tracheophyta</taxon>
        <taxon>Spermatophyta</taxon>
        <taxon>Magnoliopsida</taxon>
        <taxon>eudicotyledons</taxon>
        <taxon>Gunneridae</taxon>
        <taxon>Pentapetalae</taxon>
        <taxon>rosids</taxon>
        <taxon>fabids</taxon>
        <taxon>Fagales</taxon>
        <taxon>Fagaceae</taxon>
        <taxon>Castanea</taxon>
    </lineage>
</organism>
<protein>
    <submittedName>
        <fullName evidence="1">Uncharacterized protein</fullName>
    </submittedName>
</protein>
<evidence type="ECO:0000313" key="1">
    <source>
        <dbReference type="EMBL" id="KAF3973118.1"/>
    </source>
</evidence>
<proteinExistence type="predicted"/>
<comment type="caution">
    <text evidence="1">The sequence shown here is derived from an EMBL/GenBank/DDBJ whole genome shotgun (WGS) entry which is preliminary data.</text>
</comment>
<reference evidence="1" key="1">
    <citation type="submission" date="2020-03" db="EMBL/GenBank/DDBJ databases">
        <title>Castanea mollissima Vanexum genome sequencing.</title>
        <authorList>
            <person name="Staton M."/>
        </authorList>
    </citation>
    <scope>NUCLEOTIDE SEQUENCE</scope>
    <source>
        <tissue evidence="1">Leaf</tissue>
    </source>
</reference>
<sequence>MLLRSLCFKNQRTEYSTTIAKKSVLVHSTRHGSTLTLTTTHPLYCKSTHFDFHSPPPSSFLSLSLSRFNSTAASGKVEAG</sequence>
<accession>A0A8J4S0C5</accession>
<evidence type="ECO:0000313" key="2">
    <source>
        <dbReference type="Proteomes" id="UP000737018"/>
    </source>
</evidence>
<dbReference type="EMBL" id="JRKL02000274">
    <property type="protein sequence ID" value="KAF3973118.1"/>
    <property type="molecule type" value="Genomic_DNA"/>
</dbReference>
<keyword evidence="2" id="KW-1185">Reference proteome</keyword>
<dbReference type="AlphaFoldDB" id="A0A8J4S0C5"/>